<accession>A0A927FUC9</accession>
<dbReference type="AlphaFoldDB" id="A0A927FUC9"/>
<proteinExistence type="inferred from homology"/>
<dbReference type="PANTHER" id="PTHR21716:SF62">
    <property type="entry name" value="TRANSPORT PROTEIN YDBI-RELATED"/>
    <property type="match status" value="1"/>
</dbReference>
<evidence type="ECO:0000256" key="1">
    <source>
        <dbReference type="ARBA" id="ARBA00004141"/>
    </source>
</evidence>
<dbReference type="Pfam" id="PF01594">
    <property type="entry name" value="AI-2E_transport"/>
    <property type="match status" value="1"/>
</dbReference>
<feature type="transmembrane region" description="Helical" evidence="6">
    <location>
        <begin position="224"/>
        <end position="252"/>
    </location>
</feature>
<gene>
    <name evidence="7" type="ORF">IC608_13370</name>
</gene>
<evidence type="ECO:0000313" key="8">
    <source>
        <dbReference type="Proteomes" id="UP000654108"/>
    </source>
</evidence>
<dbReference type="Proteomes" id="UP000654108">
    <property type="component" value="Unassembled WGS sequence"/>
</dbReference>
<dbReference type="GO" id="GO:0016020">
    <property type="term" value="C:membrane"/>
    <property type="evidence" value="ECO:0007669"/>
    <property type="project" value="UniProtKB-SubCell"/>
</dbReference>
<comment type="caution">
    <text evidence="7">The sequence shown here is derived from an EMBL/GenBank/DDBJ whole genome shotgun (WGS) entry which is preliminary data.</text>
</comment>
<evidence type="ECO:0000256" key="5">
    <source>
        <dbReference type="ARBA" id="ARBA00023136"/>
    </source>
</evidence>
<dbReference type="InterPro" id="IPR002549">
    <property type="entry name" value="AI-2E-like"/>
</dbReference>
<comment type="similarity">
    <text evidence="2">Belongs to the autoinducer-2 exporter (AI-2E) (TC 2.A.86) family.</text>
</comment>
<organism evidence="7 8">
    <name type="scientific">Devosia oryzisoli</name>
    <dbReference type="NCBI Taxonomy" id="2774138"/>
    <lineage>
        <taxon>Bacteria</taxon>
        <taxon>Pseudomonadati</taxon>
        <taxon>Pseudomonadota</taxon>
        <taxon>Alphaproteobacteria</taxon>
        <taxon>Hyphomicrobiales</taxon>
        <taxon>Devosiaceae</taxon>
        <taxon>Devosia</taxon>
    </lineage>
</organism>
<dbReference type="GO" id="GO:0055085">
    <property type="term" value="P:transmembrane transport"/>
    <property type="evidence" value="ECO:0007669"/>
    <property type="project" value="TreeGrafter"/>
</dbReference>
<keyword evidence="5 6" id="KW-0472">Membrane</keyword>
<feature type="transmembrane region" description="Helical" evidence="6">
    <location>
        <begin position="196"/>
        <end position="218"/>
    </location>
</feature>
<feature type="transmembrane region" description="Helical" evidence="6">
    <location>
        <begin position="12"/>
        <end position="45"/>
    </location>
</feature>
<evidence type="ECO:0000313" key="7">
    <source>
        <dbReference type="EMBL" id="MBD8066460.1"/>
    </source>
</evidence>
<reference evidence="7" key="1">
    <citation type="submission" date="2020-09" db="EMBL/GenBank/DDBJ databases">
        <title>Genome seq and assembly of Devosia sp.</title>
        <authorList>
            <person name="Chhetri G."/>
        </authorList>
    </citation>
    <scope>NUCLEOTIDE SEQUENCE</scope>
    <source>
        <strain evidence="7">PTR5</strain>
    </source>
</reference>
<evidence type="ECO:0000256" key="3">
    <source>
        <dbReference type="ARBA" id="ARBA00022692"/>
    </source>
</evidence>
<sequence>MHDRTRAITTGVLLAAALALAWVLTGSLLTIFAGILVASLLDAIVRQLARVLPLPHAALVILVTLAVFGTVIAGLSLGGMQLWQSVDDLVSMLIEQARQIYLELRRMIISIGMVDNDQSLLADAMPDPAGLLAGMQTVFGSAVGAIANVVVIVFLGIFFALNPAGYRDGMLDLAPRHLQPRLRTALDAVGHTLRGWIVTQVIMMGVIGTLVGTLLWALGTPNALTLGVLAGALNFIPFLGPIISAVPVLLTLASQDMTTFLLGALGMLLIQNLEGYVLTPLMQQRVIHLPPAWSLCTMLIMGSLFGFFGVALATPAYAVIRTLTLRLYIEPRMGLED</sequence>
<keyword evidence="4 6" id="KW-1133">Transmembrane helix</keyword>
<dbReference type="RefSeq" id="WP_191776404.1">
    <property type="nucleotide sequence ID" value="NZ_JACYFU010000003.1"/>
</dbReference>
<keyword evidence="3 6" id="KW-0812">Transmembrane</keyword>
<name>A0A927FUC9_9HYPH</name>
<evidence type="ECO:0000256" key="2">
    <source>
        <dbReference type="ARBA" id="ARBA00009773"/>
    </source>
</evidence>
<comment type="subcellular location">
    <subcellularLocation>
        <location evidence="1">Membrane</location>
        <topology evidence="1">Multi-pass membrane protein</topology>
    </subcellularLocation>
</comment>
<evidence type="ECO:0000256" key="4">
    <source>
        <dbReference type="ARBA" id="ARBA00022989"/>
    </source>
</evidence>
<keyword evidence="8" id="KW-1185">Reference proteome</keyword>
<feature type="transmembrane region" description="Helical" evidence="6">
    <location>
        <begin position="138"/>
        <end position="161"/>
    </location>
</feature>
<dbReference type="EMBL" id="JACYFU010000003">
    <property type="protein sequence ID" value="MBD8066460.1"/>
    <property type="molecule type" value="Genomic_DNA"/>
</dbReference>
<feature type="transmembrane region" description="Helical" evidence="6">
    <location>
        <begin position="57"/>
        <end position="83"/>
    </location>
</feature>
<protein>
    <submittedName>
        <fullName evidence="7">AI-2E family transporter</fullName>
    </submittedName>
</protein>
<feature type="transmembrane region" description="Helical" evidence="6">
    <location>
        <begin position="298"/>
        <end position="320"/>
    </location>
</feature>
<dbReference type="PANTHER" id="PTHR21716">
    <property type="entry name" value="TRANSMEMBRANE PROTEIN"/>
    <property type="match status" value="1"/>
</dbReference>
<evidence type="ECO:0000256" key="6">
    <source>
        <dbReference type="SAM" id="Phobius"/>
    </source>
</evidence>